<dbReference type="Proteomes" id="UP000664032">
    <property type="component" value="Unassembled WGS sequence"/>
</dbReference>
<evidence type="ECO:0000313" key="1">
    <source>
        <dbReference type="EMBL" id="KAH9483590.1"/>
    </source>
</evidence>
<name>A0ACB8H8V3_PSICU</name>
<comment type="caution">
    <text evidence="1">The sequence shown here is derived from an EMBL/GenBank/DDBJ whole genome shotgun (WGS) entry which is preliminary data.</text>
</comment>
<sequence>MHSPSPPTPSPATPAPSTTPAPAPASTLPRNGVPPQTIVIKLGTSSIVHETTHQPLLSKLSAIVEVVVDLKRHGHRVVLVSSGAIGVGMRRMRMERRPGSLVGKQALAAIGQGRLIALWDNLFSQLEQPIAQILLTRGDISDEIKFGDNDTLSAITSSMIHADYLFLLTDVDGLYTANPRKEPGARMIEVVESVAGIRREVSTNTLGSSLGTGGMETKLIAAEIATAAGVTTVITTSQSPQNVFKIIDRVLPRPPHTLFLASPTPLRDLKAWTRNTLNPSGSVVVDGGAYEVLAKRESGGRLLAVGVLGVVGVFAAGQAVRVVVLAGGREEEEELSSRFEEGEGEEKQREKEISESDVIEVGRGLANYNSAQIMAVKGLNRLVSVIAHCVMGWIADVFFLDSALLPRVLGYADSEYVVENITIRSGAPVTSAANSSPAVLARGRGMQSLWLILAGNSHPELAQAVAERLNVPLVPVTVKKFSNGEINVKISESVRDEDVFIIQSGCDDVNDNFMELLILISACKTASARRITAVIPCFPYARMDKKDKSRAPITAKLVANMLVVAGCDHVITMDLHASQIQGFFDIPVDNLWSEPLMVGYIKREIAGWRDGIIVSPDAGGAKRATAMADKLGVEFAIIHRKRNGKSLSAPEHMEILVGDVQDKVAILVDDMIDTGNTLTMAVKTLHEKGAKSIYALISHDEYEYD</sequence>
<gene>
    <name evidence="1" type="ORF">JR316_0003060</name>
</gene>
<proteinExistence type="predicted"/>
<evidence type="ECO:0000313" key="2">
    <source>
        <dbReference type="Proteomes" id="UP000664032"/>
    </source>
</evidence>
<protein>
    <submittedName>
        <fullName evidence="1">Ribose-phosphate pyrophosphokinase 2</fullName>
    </submittedName>
</protein>
<keyword evidence="2" id="KW-1185">Reference proteome</keyword>
<accession>A0ACB8H8V3</accession>
<dbReference type="EMBL" id="JAFIQS020000003">
    <property type="protein sequence ID" value="KAH9483590.1"/>
    <property type="molecule type" value="Genomic_DNA"/>
</dbReference>
<reference evidence="1" key="1">
    <citation type="submission" date="2021-10" db="EMBL/GenBank/DDBJ databases">
        <title>Psilocybe cubensis genome.</title>
        <authorList>
            <person name="Mckernan K.J."/>
            <person name="Crawford S."/>
            <person name="Trippe A."/>
            <person name="Kane L.T."/>
            <person name="Mclaughlin S."/>
        </authorList>
    </citation>
    <scope>NUCLEOTIDE SEQUENCE</scope>
    <source>
        <strain evidence="1">MGC-MH-2018</strain>
    </source>
</reference>
<organism evidence="1 2">
    <name type="scientific">Psilocybe cubensis</name>
    <name type="common">Psychedelic mushroom</name>
    <name type="synonym">Stropharia cubensis</name>
    <dbReference type="NCBI Taxonomy" id="181762"/>
    <lineage>
        <taxon>Eukaryota</taxon>
        <taxon>Fungi</taxon>
        <taxon>Dikarya</taxon>
        <taxon>Basidiomycota</taxon>
        <taxon>Agaricomycotina</taxon>
        <taxon>Agaricomycetes</taxon>
        <taxon>Agaricomycetidae</taxon>
        <taxon>Agaricales</taxon>
        <taxon>Agaricineae</taxon>
        <taxon>Strophariaceae</taxon>
        <taxon>Psilocybe</taxon>
    </lineage>
</organism>